<dbReference type="PANTHER" id="PTHR13538:SF4">
    <property type="entry name" value="N-ALPHA-ACETYLTRANSFERASE 80"/>
    <property type="match status" value="1"/>
</dbReference>
<dbReference type="SUPFAM" id="SSF55729">
    <property type="entry name" value="Acyl-CoA N-acyltransferases (Nat)"/>
    <property type="match status" value="1"/>
</dbReference>
<dbReference type="InterPro" id="IPR016181">
    <property type="entry name" value="Acyl_CoA_acyltransferase"/>
</dbReference>
<dbReference type="PROSITE" id="PS51186">
    <property type="entry name" value="GNAT"/>
    <property type="match status" value="1"/>
</dbReference>
<dbReference type="RefSeq" id="WP_031564437.1">
    <property type="nucleotide sequence ID" value="NZ_CAAAIS010000001.1"/>
</dbReference>
<dbReference type="STRING" id="1122170.GCA_000701265_00267"/>
<evidence type="ECO:0000259" key="1">
    <source>
        <dbReference type="PROSITE" id="PS51186"/>
    </source>
</evidence>
<keyword evidence="2" id="KW-0808">Transferase</keyword>
<evidence type="ECO:0000313" key="2">
    <source>
        <dbReference type="EMBL" id="STY30069.1"/>
    </source>
</evidence>
<evidence type="ECO:0000313" key="3">
    <source>
        <dbReference type="Proteomes" id="UP000255297"/>
    </source>
</evidence>
<sequence>MITIDFLHNNIEAVPELALMWQEGLGKIWLPGIPLEEVQQRFRGHANQDKLPITFVAYDHGKPVGMCSLRDNDGIRHHLTPWLGSLTVKPGYQSRGLGRDLIEKTKDQAKKMGYERLYLFAFDKTIPNYYQSLGWQIMDSDHFKGHLVTVMQILL</sequence>
<dbReference type="GO" id="GO:0005737">
    <property type="term" value="C:cytoplasm"/>
    <property type="evidence" value="ECO:0007669"/>
    <property type="project" value="TreeGrafter"/>
</dbReference>
<name>A0A378LSR7_9GAMM</name>
<dbReference type="InterPro" id="IPR000182">
    <property type="entry name" value="GNAT_dom"/>
</dbReference>
<feature type="domain" description="N-acetyltransferase" evidence="1">
    <location>
        <begin position="4"/>
        <end position="155"/>
    </location>
</feature>
<dbReference type="GO" id="GO:1905502">
    <property type="term" value="F:acetyl-CoA binding"/>
    <property type="evidence" value="ECO:0007669"/>
    <property type="project" value="TreeGrafter"/>
</dbReference>
<proteinExistence type="predicted"/>
<gene>
    <name evidence="2" type="ORF">NCTC11532_02220</name>
</gene>
<protein>
    <submittedName>
        <fullName evidence="2">Acetyltransferase</fullName>
    </submittedName>
</protein>
<dbReference type="AlphaFoldDB" id="A0A378LSR7"/>
<accession>A0A378LSR7</accession>
<dbReference type="Pfam" id="PF00583">
    <property type="entry name" value="Acetyltransf_1"/>
    <property type="match status" value="1"/>
</dbReference>
<keyword evidence="3" id="KW-1185">Reference proteome</keyword>
<dbReference type="CDD" id="cd04301">
    <property type="entry name" value="NAT_SF"/>
    <property type="match status" value="1"/>
</dbReference>
<dbReference type="OrthoDB" id="7678938at2"/>
<dbReference type="PANTHER" id="PTHR13538">
    <property type="entry name" value="N-ACETYLTRANSFERASE 6"/>
    <property type="match status" value="1"/>
</dbReference>
<reference evidence="2 3" key="1">
    <citation type="submission" date="2018-06" db="EMBL/GenBank/DDBJ databases">
        <authorList>
            <consortium name="Pathogen Informatics"/>
            <person name="Doyle S."/>
        </authorList>
    </citation>
    <scope>NUCLEOTIDE SEQUENCE [LARGE SCALE GENOMIC DNA]</scope>
    <source>
        <strain evidence="2 3">NCTC11532</strain>
    </source>
</reference>
<dbReference type="InterPro" id="IPR039840">
    <property type="entry name" value="NAA80"/>
</dbReference>
<dbReference type="EMBL" id="UGPB01000001">
    <property type="protein sequence ID" value="STY30069.1"/>
    <property type="molecule type" value="Genomic_DNA"/>
</dbReference>
<dbReference type="GO" id="GO:0008080">
    <property type="term" value="F:N-acetyltransferase activity"/>
    <property type="evidence" value="ECO:0007669"/>
    <property type="project" value="InterPro"/>
</dbReference>
<organism evidence="2 3">
    <name type="scientific">Legionella wadsworthii</name>
    <dbReference type="NCBI Taxonomy" id="28088"/>
    <lineage>
        <taxon>Bacteria</taxon>
        <taxon>Pseudomonadati</taxon>
        <taxon>Pseudomonadota</taxon>
        <taxon>Gammaproteobacteria</taxon>
        <taxon>Legionellales</taxon>
        <taxon>Legionellaceae</taxon>
        <taxon>Legionella</taxon>
    </lineage>
</organism>
<dbReference type="Proteomes" id="UP000255297">
    <property type="component" value="Unassembled WGS sequence"/>
</dbReference>
<dbReference type="Gene3D" id="3.40.630.30">
    <property type="match status" value="1"/>
</dbReference>